<reference evidence="5 7" key="1">
    <citation type="submission" date="2015-01" db="EMBL/GenBank/DDBJ databases">
        <authorList>
            <person name="Guo J."/>
        </authorList>
    </citation>
    <scope>NUCLEOTIDE SEQUENCE [LARGE SCALE GENOMIC DNA]</scope>
    <source>
        <strain evidence="5 7">DSM 22147</strain>
    </source>
</reference>
<name>A0A0D6XQ04_9STAP</name>
<keyword evidence="7" id="KW-1185">Reference proteome</keyword>
<dbReference type="InterPro" id="IPR002491">
    <property type="entry name" value="ABC_transptr_periplasmic_BD"/>
</dbReference>
<dbReference type="NCBIfam" id="NF038402">
    <property type="entry name" value="TroA_like"/>
    <property type="match status" value="1"/>
</dbReference>
<dbReference type="Gene3D" id="3.40.50.1980">
    <property type="entry name" value="Nitrogenase molybdenum iron protein domain"/>
    <property type="match status" value="2"/>
</dbReference>
<feature type="domain" description="Fe/B12 periplasmic-binding" evidence="4">
    <location>
        <begin position="39"/>
        <end position="291"/>
    </location>
</feature>
<dbReference type="PANTHER" id="PTHR30535:SF34">
    <property type="entry name" value="MOLYBDATE-BINDING PROTEIN MOLA"/>
    <property type="match status" value="1"/>
</dbReference>
<dbReference type="CDD" id="cd01143">
    <property type="entry name" value="YvrC"/>
    <property type="match status" value="1"/>
</dbReference>
<dbReference type="Proteomes" id="UP000032366">
    <property type="component" value="Unassembled WGS sequence"/>
</dbReference>
<evidence type="ECO:0000313" key="6">
    <source>
        <dbReference type="EMBL" id="SUM56697.1"/>
    </source>
</evidence>
<feature type="chain" id="PRO_5043119648" evidence="3">
    <location>
        <begin position="24"/>
        <end position="291"/>
    </location>
</feature>
<dbReference type="OrthoDB" id="9816357at2"/>
<dbReference type="AlphaFoldDB" id="A0A0D6XQ04"/>
<keyword evidence="2 3" id="KW-0732">Signal</keyword>
<dbReference type="STRING" id="569857.TP70_06265"/>
<dbReference type="Pfam" id="PF01497">
    <property type="entry name" value="Peripla_BP_2"/>
    <property type="match status" value="1"/>
</dbReference>
<dbReference type="EMBL" id="UHDT01000001">
    <property type="protein sequence ID" value="SUM56697.1"/>
    <property type="molecule type" value="Genomic_DNA"/>
</dbReference>
<dbReference type="InterPro" id="IPR054828">
    <property type="entry name" value="Vit_B12_bind_prot"/>
</dbReference>
<evidence type="ECO:0000256" key="3">
    <source>
        <dbReference type="SAM" id="SignalP"/>
    </source>
</evidence>
<organism evidence="6 8">
    <name type="scientific">Staphylococcus microti</name>
    <dbReference type="NCBI Taxonomy" id="569857"/>
    <lineage>
        <taxon>Bacteria</taxon>
        <taxon>Bacillati</taxon>
        <taxon>Bacillota</taxon>
        <taxon>Bacilli</taxon>
        <taxon>Bacillales</taxon>
        <taxon>Staphylococcaceae</taxon>
        <taxon>Staphylococcus</taxon>
    </lineage>
</organism>
<evidence type="ECO:0000313" key="5">
    <source>
        <dbReference type="EMBL" id="KIX90722.1"/>
    </source>
</evidence>
<dbReference type="PROSITE" id="PS51257">
    <property type="entry name" value="PROKAR_LIPOPROTEIN"/>
    <property type="match status" value="1"/>
</dbReference>
<evidence type="ECO:0000256" key="1">
    <source>
        <dbReference type="ARBA" id="ARBA00008814"/>
    </source>
</evidence>
<protein>
    <submittedName>
        <fullName evidence="6">Iron compound ABC transporter periplasmic component</fullName>
    </submittedName>
    <submittedName>
        <fullName evidence="5">Vitamin B12 ABC transporter substrate-binding protein</fullName>
    </submittedName>
</protein>
<sequence>MKLKHIVLLMLMALVLAGCNFQASQSDEDGKSTGKAPKRIISLMPSNTEILYELGLGDKVIGVSTVDDYPKEVKDKAQFDAMNLNKEALIKAQPDLILAHETQRASQGKVLESLQKSGIKVVYVEDAKSIAQMYKTFMQVGEVTGKEKEAQALVKETKANIQKVIDAIPNKKANPKVFIEIASEPEIYTAGKDTFMNDMLRQLKADNVFADQADWPKVDKEQIIKKNPDVMIATSGVTTADYQQAVAQRGGFDDVTAVKKERIKALNDDLLSRPGPRLDDGMKKLRDAIYE</sequence>
<dbReference type="RefSeq" id="WP_044360390.1">
    <property type="nucleotide sequence ID" value="NZ_JXWY01000036.1"/>
</dbReference>
<evidence type="ECO:0000313" key="7">
    <source>
        <dbReference type="Proteomes" id="UP000032366"/>
    </source>
</evidence>
<evidence type="ECO:0000313" key="8">
    <source>
        <dbReference type="Proteomes" id="UP000254100"/>
    </source>
</evidence>
<dbReference type="Proteomes" id="UP000254100">
    <property type="component" value="Unassembled WGS sequence"/>
</dbReference>
<proteinExistence type="inferred from homology"/>
<accession>A0A0D6XQ04</accession>
<comment type="similarity">
    <text evidence="1">Belongs to the bacterial solute-binding protein 8 family.</text>
</comment>
<dbReference type="PANTHER" id="PTHR30535">
    <property type="entry name" value="VITAMIN B12-BINDING PROTEIN"/>
    <property type="match status" value="1"/>
</dbReference>
<reference evidence="6 8" key="2">
    <citation type="submission" date="2018-06" db="EMBL/GenBank/DDBJ databases">
        <authorList>
            <consortium name="Pathogen Informatics"/>
            <person name="Doyle S."/>
        </authorList>
    </citation>
    <scope>NUCLEOTIDE SEQUENCE [LARGE SCALE GENOMIC DNA]</scope>
    <source>
        <strain evidence="6 8">NCTC13832</strain>
    </source>
</reference>
<evidence type="ECO:0000256" key="2">
    <source>
        <dbReference type="ARBA" id="ARBA00022729"/>
    </source>
</evidence>
<dbReference type="FunFam" id="3.40.50.1980:FF:000035">
    <property type="entry name" value="Iron ABC transporter substrate-binding protein"/>
    <property type="match status" value="1"/>
</dbReference>
<dbReference type="SUPFAM" id="SSF53807">
    <property type="entry name" value="Helical backbone' metal receptor"/>
    <property type="match status" value="1"/>
</dbReference>
<gene>
    <name evidence="6" type="primary">btuF</name>
    <name evidence="6" type="ORF">NCTC13832_00353</name>
    <name evidence="5" type="ORF">TP70_06265</name>
</gene>
<dbReference type="InterPro" id="IPR050902">
    <property type="entry name" value="ABC_Transporter_SBP"/>
</dbReference>
<dbReference type="PROSITE" id="PS50983">
    <property type="entry name" value="FE_B12_PBP"/>
    <property type="match status" value="1"/>
</dbReference>
<dbReference type="EMBL" id="JXWY01000036">
    <property type="protein sequence ID" value="KIX90722.1"/>
    <property type="molecule type" value="Genomic_DNA"/>
</dbReference>
<dbReference type="GO" id="GO:0071281">
    <property type="term" value="P:cellular response to iron ion"/>
    <property type="evidence" value="ECO:0007669"/>
    <property type="project" value="TreeGrafter"/>
</dbReference>
<evidence type="ECO:0000259" key="4">
    <source>
        <dbReference type="PROSITE" id="PS50983"/>
    </source>
</evidence>
<feature type="signal peptide" evidence="3">
    <location>
        <begin position="1"/>
        <end position="23"/>
    </location>
</feature>